<evidence type="ECO:0000313" key="5">
    <source>
        <dbReference type="Proteomes" id="UP000734854"/>
    </source>
</evidence>
<feature type="chain" id="PRO_5035194778" description="Pectinesterase inhibitor domain-containing protein" evidence="2">
    <location>
        <begin position="26"/>
        <end position="183"/>
    </location>
</feature>
<proteinExistence type="predicted"/>
<reference evidence="4 5" key="1">
    <citation type="submission" date="2020-08" db="EMBL/GenBank/DDBJ databases">
        <title>Plant Genome Project.</title>
        <authorList>
            <person name="Zhang R.-G."/>
        </authorList>
    </citation>
    <scope>NUCLEOTIDE SEQUENCE [LARGE SCALE GENOMIC DNA]</scope>
    <source>
        <tissue evidence="4">Rhizome</tissue>
    </source>
</reference>
<dbReference type="GO" id="GO:0004857">
    <property type="term" value="F:enzyme inhibitor activity"/>
    <property type="evidence" value="ECO:0007669"/>
    <property type="project" value="InterPro"/>
</dbReference>
<name>A0A8J5FPH0_ZINOF</name>
<feature type="domain" description="Pectinesterase inhibitor" evidence="3">
    <location>
        <begin position="30"/>
        <end position="177"/>
    </location>
</feature>
<sequence length="183" mass="19852">MRPNQLSLSFLFFFFLLLLSSSSTAFRHQPGLLSLADLCRRTDYPALCLDASKAYGHAYPSPPDAAALLSMHLDMAADHTRTVKAEAEELLSKGKGSPREKGAIDVCNTQFGDAIDDMDTVRKAVKGRDAGTANTFLSAIITYYDTCDDAFAEIPLPNPFAKQDDSLSKIISNAFALVPIVIS</sequence>
<accession>A0A8J5FPH0</accession>
<evidence type="ECO:0000313" key="4">
    <source>
        <dbReference type="EMBL" id="KAG6493318.1"/>
    </source>
</evidence>
<dbReference type="SUPFAM" id="SSF101148">
    <property type="entry name" value="Plant invertase/pectin methylesterase inhibitor"/>
    <property type="match status" value="1"/>
</dbReference>
<organism evidence="4 5">
    <name type="scientific">Zingiber officinale</name>
    <name type="common">Ginger</name>
    <name type="synonym">Amomum zingiber</name>
    <dbReference type="NCBI Taxonomy" id="94328"/>
    <lineage>
        <taxon>Eukaryota</taxon>
        <taxon>Viridiplantae</taxon>
        <taxon>Streptophyta</taxon>
        <taxon>Embryophyta</taxon>
        <taxon>Tracheophyta</taxon>
        <taxon>Spermatophyta</taxon>
        <taxon>Magnoliopsida</taxon>
        <taxon>Liliopsida</taxon>
        <taxon>Zingiberales</taxon>
        <taxon>Zingiberaceae</taxon>
        <taxon>Zingiber</taxon>
    </lineage>
</organism>
<keyword evidence="1 2" id="KW-0732">Signal</keyword>
<dbReference type="PANTHER" id="PTHR31080:SF274">
    <property type="entry name" value="PECTINESTERASE_PECTINESTERASE INHIBITOR 26"/>
    <property type="match status" value="1"/>
</dbReference>
<dbReference type="SMART" id="SM00856">
    <property type="entry name" value="PMEI"/>
    <property type="match status" value="1"/>
</dbReference>
<dbReference type="InterPro" id="IPR006501">
    <property type="entry name" value="Pectinesterase_inhib_dom"/>
</dbReference>
<dbReference type="NCBIfam" id="TIGR01614">
    <property type="entry name" value="PME_inhib"/>
    <property type="match status" value="1"/>
</dbReference>
<dbReference type="InterPro" id="IPR051955">
    <property type="entry name" value="PME_Inhibitor"/>
</dbReference>
<gene>
    <name evidence="4" type="ORF">ZIOFF_048300</name>
</gene>
<dbReference type="EMBL" id="JACMSC010000013">
    <property type="protein sequence ID" value="KAG6493318.1"/>
    <property type="molecule type" value="Genomic_DNA"/>
</dbReference>
<evidence type="ECO:0000256" key="1">
    <source>
        <dbReference type="ARBA" id="ARBA00022729"/>
    </source>
</evidence>
<dbReference type="Proteomes" id="UP000734854">
    <property type="component" value="Unassembled WGS sequence"/>
</dbReference>
<dbReference type="AlphaFoldDB" id="A0A8J5FPH0"/>
<dbReference type="Gene3D" id="1.20.140.40">
    <property type="entry name" value="Invertase/pectin methylesterase inhibitor family protein"/>
    <property type="match status" value="1"/>
</dbReference>
<feature type="signal peptide" evidence="2">
    <location>
        <begin position="1"/>
        <end position="25"/>
    </location>
</feature>
<evidence type="ECO:0000256" key="2">
    <source>
        <dbReference type="SAM" id="SignalP"/>
    </source>
</evidence>
<dbReference type="CDD" id="cd15800">
    <property type="entry name" value="PMEI-like_2"/>
    <property type="match status" value="1"/>
</dbReference>
<evidence type="ECO:0000259" key="3">
    <source>
        <dbReference type="SMART" id="SM00856"/>
    </source>
</evidence>
<dbReference type="PANTHER" id="PTHR31080">
    <property type="entry name" value="PECTINESTERASE INHIBITOR-LIKE"/>
    <property type="match status" value="1"/>
</dbReference>
<dbReference type="InterPro" id="IPR035513">
    <property type="entry name" value="Invertase/methylesterase_inhib"/>
</dbReference>
<keyword evidence="5" id="KW-1185">Reference proteome</keyword>
<protein>
    <recommendedName>
        <fullName evidence="3">Pectinesterase inhibitor domain-containing protein</fullName>
    </recommendedName>
</protein>
<dbReference type="Pfam" id="PF04043">
    <property type="entry name" value="PMEI"/>
    <property type="match status" value="1"/>
</dbReference>
<comment type="caution">
    <text evidence="4">The sequence shown here is derived from an EMBL/GenBank/DDBJ whole genome shotgun (WGS) entry which is preliminary data.</text>
</comment>